<dbReference type="STRING" id="4155.A0A022QSM3"/>
<dbReference type="EC" id="5.2.1.8" evidence="2 5"/>
<dbReference type="AlphaFoldDB" id="A0A022QSM3"/>
<dbReference type="InterPro" id="IPR001179">
    <property type="entry name" value="PPIase_FKBP_dom"/>
</dbReference>
<dbReference type="Pfam" id="PF00254">
    <property type="entry name" value="FKBP_C"/>
    <property type="match status" value="1"/>
</dbReference>
<dbReference type="EMBL" id="KI631020">
    <property type="protein sequence ID" value="EYU30564.1"/>
    <property type="molecule type" value="Genomic_DNA"/>
</dbReference>
<evidence type="ECO:0000256" key="6">
    <source>
        <dbReference type="SAM" id="MobiDB-lite"/>
    </source>
</evidence>
<comment type="catalytic activity">
    <reaction evidence="1 5">
        <text>[protein]-peptidylproline (omega=180) = [protein]-peptidylproline (omega=0)</text>
        <dbReference type="Rhea" id="RHEA:16237"/>
        <dbReference type="Rhea" id="RHEA-COMP:10747"/>
        <dbReference type="Rhea" id="RHEA-COMP:10748"/>
        <dbReference type="ChEBI" id="CHEBI:83833"/>
        <dbReference type="ChEBI" id="CHEBI:83834"/>
        <dbReference type="EC" id="5.2.1.8"/>
    </reaction>
</comment>
<dbReference type="PANTHER" id="PTHR43811">
    <property type="entry name" value="FKBP-TYPE PEPTIDYL-PROLYL CIS-TRANS ISOMERASE FKPA"/>
    <property type="match status" value="1"/>
</dbReference>
<keyword evidence="9" id="KW-1185">Reference proteome</keyword>
<dbReference type="Proteomes" id="UP000030748">
    <property type="component" value="Unassembled WGS sequence"/>
</dbReference>
<keyword evidence="4 5" id="KW-0413">Isomerase</keyword>
<evidence type="ECO:0000256" key="5">
    <source>
        <dbReference type="PROSITE-ProRule" id="PRU00277"/>
    </source>
</evidence>
<feature type="region of interest" description="Disordered" evidence="6">
    <location>
        <begin position="239"/>
        <end position="276"/>
    </location>
</feature>
<organism evidence="8 9">
    <name type="scientific">Erythranthe guttata</name>
    <name type="common">Yellow monkey flower</name>
    <name type="synonym">Mimulus guttatus</name>
    <dbReference type="NCBI Taxonomy" id="4155"/>
    <lineage>
        <taxon>Eukaryota</taxon>
        <taxon>Viridiplantae</taxon>
        <taxon>Streptophyta</taxon>
        <taxon>Embryophyta</taxon>
        <taxon>Tracheophyta</taxon>
        <taxon>Spermatophyta</taxon>
        <taxon>Magnoliopsida</taxon>
        <taxon>eudicotyledons</taxon>
        <taxon>Gunneridae</taxon>
        <taxon>Pentapetalae</taxon>
        <taxon>asterids</taxon>
        <taxon>lamiids</taxon>
        <taxon>Lamiales</taxon>
        <taxon>Phrymaceae</taxon>
        <taxon>Erythranthe</taxon>
    </lineage>
</organism>
<feature type="domain" description="PPIase FKBP-type" evidence="7">
    <location>
        <begin position="369"/>
        <end position="457"/>
    </location>
</feature>
<evidence type="ECO:0000256" key="3">
    <source>
        <dbReference type="ARBA" id="ARBA00023110"/>
    </source>
</evidence>
<gene>
    <name evidence="8" type="ORF">MIMGU_mgv1a006076mg</name>
</gene>
<evidence type="ECO:0000256" key="1">
    <source>
        <dbReference type="ARBA" id="ARBA00000971"/>
    </source>
</evidence>
<feature type="compositionally biased region" description="Low complexity" evidence="6">
    <location>
        <begin position="261"/>
        <end position="272"/>
    </location>
</feature>
<proteinExistence type="predicted"/>
<evidence type="ECO:0000256" key="4">
    <source>
        <dbReference type="ARBA" id="ARBA00023235"/>
    </source>
</evidence>
<accession>A0A022QSM3</accession>
<protein>
    <recommendedName>
        <fullName evidence="2 5">peptidylprolyl isomerase</fullName>
        <ecNumber evidence="2 5">5.2.1.8</ecNumber>
    </recommendedName>
</protein>
<dbReference type="PANTHER" id="PTHR43811:SF48">
    <property type="entry name" value="PEPTIDYL-PROLYL CIS-TRANS ISOMERASE FKBP43"/>
    <property type="match status" value="1"/>
</dbReference>
<evidence type="ECO:0000259" key="7">
    <source>
        <dbReference type="PROSITE" id="PS50059"/>
    </source>
</evidence>
<name>A0A022QSM3_ERYGU</name>
<dbReference type="Gene3D" id="3.10.50.40">
    <property type="match status" value="1"/>
</dbReference>
<keyword evidence="3 5" id="KW-0697">Rotamase</keyword>
<sequence length="458" mass="50411">MFSVIGPRSVFLSGYYVAQSQLNHPQSDTESFGVDIQNSQSDGSNYCSDEDKYEDSFIDDNEVQVCSPSPDIWMRVHQKTISWRMERLAVKRLTKKFQVVESDDEEDGDANSSESEDDDGFLLSIFKNKKAAKTTASTDDGEKIAPATVHMGEKAKDNVVCDRKSNDKLDPIDKNGELEREVKGEAIVENDVALINDNVHGNDVEVNIIDQNLPMCNGENQMKSGDLYLSSYATCSSRDVVEHGSGSSKKSKKRRKKVNLEGTSTEGTVEESNNVGKDCALGQGLVHDDSTMKDLPAENGDKEQQIDKFVPSLSTRFFVDNKWGEGGSNMGSPNQTENANPIRNKTLSNGLTIEEVTNGLSDGKVAAPGKKVKIYYTAMLKENGHVFDSNVGKTACKFRLGDERIIEGWNLGIDGMHVGDKRRLIVPPSMSVGKYGAGENIPPKSWLVYDVELVGVRK</sequence>
<evidence type="ECO:0000256" key="2">
    <source>
        <dbReference type="ARBA" id="ARBA00013194"/>
    </source>
</evidence>
<dbReference type="eggNOG" id="KOG0552">
    <property type="taxonomic scope" value="Eukaryota"/>
</dbReference>
<evidence type="ECO:0000313" key="8">
    <source>
        <dbReference type="EMBL" id="EYU30564.1"/>
    </source>
</evidence>
<dbReference type="SUPFAM" id="SSF54534">
    <property type="entry name" value="FKBP-like"/>
    <property type="match status" value="1"/>
</dbReference>
<dbReference type="InterPro" id="IPR046357">
    <property type="entry name" value="PPIase_dom_sf"/>
</dbReference>
<evidence type="ECO:0000313" key="9">
    <source>
        <dbReference type="Proteomes" id="UP000030748"/>
    </source>
</evidence>
<dbReference type="GO" id="GO:0003755">
    <property type="term" value="F:peptidyl-prolyl cis-trans isomerase activity"/>
    <property type="evidence" value="ECO:0000318"/>
    <property type="project" value="GO_Central"/>
</dbReference>
<dbReference type="PROSITE" id="PS50059">
    <property type="entry name" value="FKBP_PPIASE"/>
    <property type="match status" value="1"/>
</dbReference>
<reference evidence="8 9" key="1">
    <citation type="journal article" date="2013" name="Proc. Natl. Acad. Sci. U.S.A.">
        <title>Fine-scale variation in meiotic recombination in Mimulus inferred from population shotgun sequencing.</title>
        <authorList>
            <person name="Hellsten U."/>
            <person name="Wright K.M."/>
            <person name="Jenkins J."/>
            <person name="Shu S."/>
            <person name="Yuan Y."/>
            <person name="Wessler S.R."/>
            <person name="Schmutz J."/>
            <person name="Willis J.H."/>
            <person name="Rokhsar D.S."/>
        </authorList>
    </citation>
    <scope>NUCLEOTIDE SEQUENCE [LARGE SCALE GENOMIC DNA]</scope>
    <source>
        <strain evidence="9">cv. DUN x IM62</strain>
    </source>
</reference>